<dbReference type="InParanoid" id="H6QTP5"/>
<keyword evidence="2" id="KW-1185">Reference proteome</keyword>
<dbReference type="HOGENOM" id="CLU_2832358_0_0_1"/>
<dbReference type="RefSeq" id="XP_003889114.1">
    <property type="nucleotide sequence ID" value="XM_003889065.1"/>
</dbReference>
<dbReference type="GeneID" id="13541358"/>
<dbReference type="Proteomes" id="UP000008783">
    <property type="component" value="Unassembled WGS sequence"/>
</dbReference>
<gene>
    <name evidence="1" type="ORF">PGTG_22141</name>
</gene>
<evidence type="ECO:0000313" key="1">
    <source>
        <dbReference type="EMBL" id="EHS64260.1"/>
    </source>
</evidence>
<dbReference type="VEuPathDB" id="FungiDB:PGTG_22141"/>
<sequence length="72" mass="7999">MAWEKEKEDNCLKWEKERFDKEITKAKNGAAAHMCLAQTRLAAAQDLFKNGTTASKFGALLKTIYGQCGTTS</sequence>
<organism evidence="1 2">
    <name type="scientific">Puccinia graminis f. sp. tritici (strain CRL 75-36-700-3 / race SCCL)</name>
    <name type="common">Black stem rust fungus</name>
    <dbReference type="NCBI Taxonomy" id="418459"/>
    <lineage>
        <taxon>Eukaryota</taxon>
        <taxon>Fungi</taxon>
        <taxon>Dikarya</taxon>
        <taxon>Basidiomycota</taxon>
        <taxon>Pucciniomycotina</taxon>
        <taxon>Pucciniomycetes</taxon>
        <taxon>Pucciniales</taxon>
        <taxon>Pucciniaceae</taxon>
        <taxon>Puccinia</taxon>
    </lineage>
</organism>
<reference evidence="2" key="1">
    <citation type="journal article" date="2011" name="Proc. Natl. Acad. Sci. U.S.A.">
        <title>Obligate biotrophy features unraveled by the genomic analysis of rust fungi.</title>
        <authorList>
            <person name="Duplessis S."/>
            <person name="Cuomo C.A."/>
            <person name="Lin Y.-C."/>
            <person name="Aerts A."/>
            <person name="Tisserant E."/>
            <person name="Veneault-Fourrey C."/>
            <person name="Joly D.L."/>
            <person name="Hacquard S."/>
            <person name="Amselem J."/>
            <person name="Cantarel B.L."/>
            <person name="Chiu R."/>
            <person name="Coutinho P.M."/>
            <person name="Feau N."/>
            <person name="Field M."/>
            <person name="Frey P."/>
            <person name="Gelhaye E."/>
            <person name="Goldberg J."/>
            <person name="Grabherr M.G."/>
            <person name="Kodira C.D."/>
            <person name="Kohler A."/>
            <person name="Kuees U."/>
            <person name="Lindquist E.A."/>
            <person name="Lucas S.M."/>
            <person name="Mago R."/>
            <person name="Mauceli E."/>
            <person name="Morin E."/>
            <person name="Murat C."/>
            <person name="Pangilinan J.L."/>
            <person name="Park R."/>
            <person name="Pearson M."/>
            <person name="Quesneville H."/>
            <person name="Rouhier N."/>
            <person name="Sakthikumar S."/>
            <person name="Salamov A.A."/>
            <person name="Schmutz J."/>
            <person name="Selles B."/>
            <person name="Shapiro H."/>
            <person name="Tanguay P."/>
            <person name="Tuskan G.A."/>
            <person name="Henrissat B."/>
            <person name="Van de Peer Y."/>
            <person name="Rouze P."/>
            <person name="Ellis J.G."/>
            <person name="Dodds P.N."/>
            <person name="Schein J.E."/>
            <person name="Zhong S."/>
            <person name="Hamelin R.C."/>
            <person name="Grigoriev I.V."/>
            <person name="Szabo L.J."/>
            <person name="Martin F."/>
        </authorList>
    </citation>
    <scope>NUCLEOTIDE SEQUENCE [LARGE SCALE GENOMIC DNA]</scope>
    <source>
        <strain evidence="2">CRL 75-36-700-3 / race SCCL</strain>
    </source>
</reference>
<evidence type="ECO:0000313" key="2">
    <source>
        <dbReference type="Proteomes" id="UP000008783"/>
    </source>
</evidence>
<dbReference type="AlphaFoldDB" id="H6QTP5"/>
<accession>H6QTP5</accession>
<dbReference type="EMBL" id="DS178319">
    <property type="protein sequence ID" value="EHS64260.1"/>
    <property type="molecule type" value="Genomic_DNA"/>
</dbReference>
<dbReference type="KEGG" id="pgr:PGTG_22141"/>
<name>H6QTP5_PUCGT</name>
<proteinExistence type="predicted"/>
<protein>
    <submittedName>
        <fullName evidence="1">Uncharacterized protein</fullName>
    </submittedName>
</protein>